<gene>
    <name evidence="1" type="ORF">Tsubulata_007980</name>
</gene>
<dbReference type="EMBL" id="JAKUCV010002209">
    <property type="protein sequence ID" value="KAJ4843561.1"/>
    <property type="molecule type" value="Genomic_DNA"/>
</dbReference>
<reference evidence="1" key="1">
    <citation type="submission" date="2022-02" db="EMBL/GenBank/DDBJ databases">
        <authorList>
            <person name="Henning P.M."/>
            <person name="McCubbin A.G."/>
            <person name="Shore J.S."/>
        </authorList>
    </citation>
    <scope>NUCLEOTIDE SEQUENCE</scope>
    <source>
        <strain evidence="1">F60SS</strain>
        <tissue evidence="1">Leaves</tissue>
    </source>
</reference>
<protein>
    <submittedName>
        <fullName evidence="1">Uncharacterized protein</fullName>
    </submittedName>
</protein>
<keyword evidence="2" id="KW-1185">Reference proteome</keyword>
<organism evidence="1 2">
    <name type="scientific">Turnera subulata</name>
    <dbReference type="NCBI Taxonomy" id="218843"/>
    <lineage>
        <taxon>Eukaryota</taxon>
        <taxon>Viridiplantae</taxon>
        <taxon>Streptophyta</taxon>
        <taxon>Embryophyta</taxon>
        <taxon>Tracheophyta</taxon>
        <taxon>Spermatophyta</taxon>
        <taxon>Magnoliopsida</taxon>
        <taxon>eudicotyledons</taxon>
        <taxon>Gunneridae</taxon>
        <taxon>Pentapetalae</taxon>
        <taxon>rosids</taxon>
        <taxon>fabids</taxon>
        <taxon>Malpighiales</taxon>
        <taxon>Passifloraceae</taxon>
        <taxon>Turnera</taxon>
    </lineage>
</organism>
<dbReference type="AlphaFoldDB" id="A0A9Q0G820"/>
<dbReference type="PANTHER" id="PTHR37720:SF2">
    <property type="entry name" value="OS10G0481400 PROTEIN"/>
    <property type="match status" value="1"/>
</dbReference>
<dbReference type="OrthoDB" id="1895233at2759"/>
<proteinExistence type="predicted"/>
<accession>A0A9Q0G820</accession>
<evidence type="ECO:0000313" key="1">
    <source>
        <dbReference type="EMBL" id="KAJ4843561.1"/>
    </source>
</evidence>
<dbReference type="Proteomes" id="UP001141552">
    <property type="component" value="Unassembled WGS sequence"/>
</dbReference>
<name>A0A9Q0G820_9ROSI</name>
<comment type="caution">
    <text evidence="1">The sequence shown here is derived from an EMBL/GenBank/DDBJ whole genome shotgun (WGS) entry which is preliminary data.</text>
</comment>
<evidence type="ECO:0000313" key="2">
    <source>
        <dbReference type="Proteomes" id="UP001141552"/>
    </source>
</evidence>
<dbReference type="PANTHER" id="PTHR37720">
    <property type="entry name" value="OS10G0481400 PROTEIN"/>
    <property type="match status" value="1"/>
</dbReference>
<reference evidence="1" key="2">
    <citation type="journal article" date="2023" name="Plants (Basel)">
        <title>Annotation of the Turnera subulata (Passifloraceae) Draft Genome Reveals the S-Locus Evolved after the Divergence of Turneroideae from Passifloroideae in a Stepwise Manner.</title>
        <authorList>
            <person name="Henning P.M."/>
            <person name="Roalson E.H."/>
            <person name="Mir W."/>
            <person name="McCubbin A.G."/>
            <person name="Shore J.S."/>
        </authorList>
    </citation>
    <scope>NUCLEOTIDE SEQUENCE</scope>
    <source>
        <strain evidence="1">F60SS</strain>
    </source>
</reference>
<sequence length="86" mass="9566">MLSILAQERILGATLGAAFTAFVVSEQRRQIYQTIAANQPHHLHSQSQLTEPIFGKQFRSQVQLMWNKAVDETFAPAVAALSSRGR</sequence>